<dbReference type="Pfam" id="PF00984">
    <property type="entry name" value="UDPG_MGDP_dh"/>
    <property type="match status" value="1"/>
</dbReference>
<dbReference type="InterPro" id="IPR017476">
    <property type="entry name" value="UDP-Glc/GDP-Man"/>
</dbReference>
<dbReference type="RefSeq" id="WP_074475137.1">
    <property type="nucleotide sequence ID" value="NZ_FMCT01000006.1"/>
</dbReference>
<dbReference type="SUPFAM" id="SSF52413">
    <property type="entry name" value="UDP-glucose/GDP-mannose dehydrogenase C-terminal domain"/>
    <property type="match status" value="1"/>
</dbReference>
<feature type="domain" description="UDP-glucose/GDP-mannose dehydrogenase C-terminal" evidence="5">
    <location>
        <begin position="318"/>
        <end position="420"/>
    </location>
</feature>
<evidence type="ECO:0000313" key="7">
    <source>
        <dbReference type="Proteomes" id="UP000183585"/>
    </source>
</evidence>
<dbReference type="PIRSF" id="PIRSF500136">
    <property type="entry name" value="UDP_ManNAc_DH"/>
    <property type="match status" value="1"/>
</dbReference>
<dbReference type="InterPro" id="IPR008927">
    <property type="entry name" value="6-PGluconate_DH-like_C_sf"/>
</dbReference>
<organism evidence="6 7">
    <name type="scientific">Micromonospora carbonacea</name>
    <dbReference type="NCBI Taxonomy" id="47853"/>
    <lineage>
        <taxon>Bacteria</taxon>
        <taxon>Bacillati</taxon>
        <taxon>Actinomycetota</taxon>
        <taxon>Actinomycetes</taxon>
        <taxon>Micromonosporales</taxon>
        <taxon>Micromonosporaceae</taxon>
        <taxon>Micromonospora</taxon>
    </lineage>
</organism>
<evidence type="ECO:0000313" key="6">
    <source>
        <dbReference type="EMBL" id="SCF20954.1"/>
    </source>
</evidence>
<dbReference type="GO" id="GO:0000271">
    <property type="term" value="P:polysaccharide biosynthetic process"/>
    <property type="evidence" value="ECO:0007669"/>
    <property type="project" value="InterPro"/>
</dbReference>
<dbReference type="InterPro" id="IPR014027">
    <property type="entry name" value="UDP-Glc/GDP-Man_DH_C"/>
</dbReference>
<dbReference type="InterPro" id="IPR036291">
    <property type="entry name" value="NAD(P)-bd_dom_sf"/>
</dbReference>
<dbReference type="Gene3D" id="3.40.50.720">
    <property type="entry name" value="NAD(P)-binding Rossmann-like Domain"/>
    <property type="match status" value="2"/>
</dbReference>
<dbReference type="PIRSF" id="PIRSF000124">
    <property type="entry name" value="UDPglc_GDPman_dh"/>
    <property type="match status" value="1"/>
</dbReference>
<keyword evidence="7" id="KW-1185">Reference proteome</keyword>
<evidence type="ECO:0000256" key="3">
    <source>
        <dbReference type="ARBA" id="ARBA00023027"/>
    </source>
</evidence>
<evidence type="ECO:0000256" key="2">
    <source>
        <dbReference type="ARBA" id="ARBA00023002"/>
    </source>
</evidence>
<protein>
    <submittedName>
        <fullName evidence="6">UDP-N-acetyl-D-mannosaminuronic acid dehydrogenase</fullName>
    </submittedName>
</protein>
<evidence type="ECO:0000259" key="5">
    <source>
        <dbReference type="SMART" id="SM00984"/>
    </source>
</evidence>
<dbReference type="AlphaFoldDB" id="A0A1C4YJR9"/>
<dbReference type="SMART" id="SM00984">
    <property type="entry name" value="UDPG_MGDP_dh_C"/>
    <property type="match status" value="1"/>
</dbReference>
<dbReference type="InterPro" id="IPR028359">
    <property type="entry name" value="UDP_ManNAc/GlcNAc_DH"/>
</dbReference>
<dbReference type="SUPFAM" id="SSF51735">
    <property type="entry name" value="NAD(P)-binding Rossmann-fold domains"/>
    <property type="match status" value="1"/>
</dbReference>
<keyword evidence="2" id="KW-0560">Oxidoreductase</keyword>
<dbReference type="SUPFAM" id="SSF48179">
    <property type="entry name" value="6-phosphogluconate dehydrogenase C-terminal domain-like"/>
    <property type="match status" value="1"/>
</dbReference>
<keyword evidence="3" id="KW-0520">NAD</keyword>
<dbReference type="InterPro" id="IPR001732">
    <property type="entry name" value="UDP-Glc/GDP-Man_DH_N"/>
</dbReference>
<dbReference type="Pfam" id="PF03721">
    <property type="entry name" value="UDPG_MGDP_dh_N"/>
    <property type="match status" value="1"/>
</dbReference>
<evidence type="ECO:0000256" key="4">
    <source>
        <dbReference type="PIRNR" id="PIRNR000124"/>
    </source>
</evidence>
<dbReference type="PANTHER" id="PTHR43491">
    <property type="entry name" value="UDP-N-ACETYL-D-MANNOSAMINE DEHYDROGENASE"/>
    <property type="match status" value="1"/>
</dbReference>
<dbReference type="InterPro" id="IPR014026">
    <property type="entry name" value="UDP-Glc/GDP-Man_DH_dimer"/>
</dbReference>
<proteinExistence type="inferred from homology"/>
<dbReference type="GO" id="GO:0016616">
    <property type="term" value="F:oxidoreductase activity, acting on the CH-OH group of donors, NAD or NADP as acceptor"/>
    <property type="evidence" value="ECO:0007669"/>
    <property type="project" value="InterPro"/>
</dbReference>
<dbReference type="NCBIfam" id="TIGR03026">
    <property type="entry name" value="NDP-sugDHase"/>
    <property type="match status" value="1"/>
</dbReference>
<dbReference type="Proteomes" id="UP000183585">
    <property type="component" value="Unassembled WGS sequence"/>
</dbReference>
<sequence>MTTPPPEVAVVGLGYVGLPLAVALARAGVRVVGVDVNPDVRDAVTRARPPFFEPGLAEALAALDDGALTVADRLPDATPDAVIICVGTAVDPATGRCDLGPLRAAVTAATARITPDTLLVVRSTVPVGTCRDLVEPAMRRVTASPLLAFCPERIIQGSAMAELASLPQIIGGLDDASAKRAEALFAAVCPDRVLVSSLEAAEMIKLICNAHTDLIYGFGNEVALAATAFGLDATELIASANLRYPRPDLSRPGFVGGSCLTKDPYLLMHSAATAGHTEMPMVAAARRTNERVPGHAVERVVAALTDPDPGRLADAKVLVCGIAYKGRPETDDVRGSAATDVAALLRGRVRTLAGHDPIVRPERIAELGYRPVGLDEGVADADAVVLLSDHPGYATLTADKLLGRMRGRGVVFDMWGLLDAELTGIEGLTYLRLGRG</sequence>
<dbReference type="EMBL" id="FMCT01000006">
    <property type="protein sequence ID" value="SCF20954.1"/>
    <property type="molecule type" value="Genomic_DNA"/>
</dbReference>
<dbReference type="Pfam" id="PF03720">
    <property type="entry name" value="UDPG_MGDP_dh_C"/>
    <property type="match status" value="1"/>
</dbReference>
<dbReference type="InterPro" id="IPR036220">
    <property type="entry name" value="UDP-Glc/GDP-Man_DH_C_sf"/>
</dbReference>
<dbReference type="GO" id="GO:0016628">
    <property type="term" value="F:oxidoreductase activity, acting on the CH-CH group of donors, NAD or NADP as acceptor"/>
    <property type="evidence" value="ECO:0007669"/>
    <property type="project" value="InterPro"/>
</dbReference>
<dbReference type="GO" id="GO:0051287">
    <property type="term" value="F:NAD binding"/>
    <property type="evidence" value="ECO:0007669"/>
    <property type="project" value="InterPro"/>
</dbReference>
<dbReference type="PANTHER" id="PTHR43491:SF2">
    <property type="entry name" value="UDP-N-ACETYL-D-MANNOSAMINE DEHYDROGENASE"/>
    <property type="match status" value="1"/>
</dbReference>
<name>A0A1C4YJR9_9ACTN</name>
<evidence type="ECO:0000256" key="1">
    <source>
        <dbReference type="ARBA" id="ARBA00006601"/>
    </source>
</evidence>
<reference evidence="7" key="1">
    <citation type="submission" date="2016-06" db="EMBL/GenBank/DDBJ databases">
        <authorList>
            <person name="Varghese N."/>
            <person name="Submissions Spin"/>
        </authorList>
    </citation>
    <scope>NUCLEOTIDE SEQUENCE [LARGE SCALE GENOMIC DNA]</scope>
    <source>
        <strain evidence="7">DSM 43168</strain>
    </source>
</reference>
<comment type="similarity">
    <text evidence="1 4">Belongs to the UDP-glucose/GDP-mannose dehydrogenase family.</text>
</comment>
<gene>
    <name evidence="6" type="ORF">GA0070563_106191</name>
</gene>
<accession>A0A1C4YJR9</accession>